<gene>
    <name evidence="11" type="ORF">CKO21_12110</name>
</gene>
<dbReference type="GO" id="GO:0016020">
    <property type="term" value="C:membrane"/>
    <property type="evidence" value="ECO:0007669"/>
    <property type="project" value="InterPro"/>
</dbReference>
<evidence type="ECO:0000256" key="2">
    <source>
        <dbReference type="ARBA" id="ARBA00009477"/>
    </source>
</evidence>
<evidence type="ECO:0000256" key="3">
    <source>
        <dbReference type="ARBA" id="ARBA00022692"/>
    </source>
</evidence>
<keyword evidence="12" id="KW-1185">Reference proteome</keyword>
<feature type="domain" description="Multidrug resistance protein MdtA-like barrel-sandwich hybrid" evidence="9">
    <location>
        <begin position="47"/>
        <end position="187"/>
    </location>
</feature>
<evidence type="ECO:0000259" key="8">
    <source>
        <dbReference type="Pfam" id="PF25876"/>
    </source>
</evidence>
<feature type="domain" description="p-hydroxybenzoic acid efflux pump subunit AaeA-like beta-barrel" evidence="10">
    <location>
        <begin position="191"/>
        <end position="287"/>
    </location>
</feature>
<sequence length="306" mass="33494">MSSLRNQAGRILLTLIMVVCAVLLGRHMWDYYVNAPWTRDGRVTADVVKIAPEVSGTVLQVEVTNNQAVQRGDVLFKIDPSRFRLAVEQAQAKLESSKATLHLKKSIARRRKSLRASGAVSAETVEQATREAVAAEANYREAQAALDLAELNLERATVRAPADGWVTNLHLRPGDYATAGQMAVAMVDADSFRVTGYFLETQLDRIRIGDSVRVLLMGFDPELEGHVESIGHGIADSNDTADQHGLPAVDPVFEWVRLAQRIPVRVRIEDVPSGLPLASGMTASLYVEESEPANRTAEMAEQASRP</sequence>
<dbReference type="InterPro" id="IPR058634">
    <property type="entry name" value="AaeA-lik-b-barrel"/>
</dbReference>
<dbReference type="PANTHER" id="PTHR30367:SF12">
    <property type="entry name" value="P-HYDROXYBENZOIC ACID EFFLUX PUMP SUBUNIT AAEA"/>
    <property type="match status" value="1"/>
</dbReference>
<evidence type="ECO:0000259" key="10">
    <source>
        <dbReference type="Pfam" id="PF25963"/>
    </source>
</evidence>
<evidence type="ECO:0000256" key="1">
    <source>
        <dbReference type="ARBA" id="ARBA00004167"/>
    </source>
</evidence>
<dbReference type="InterPro" id="IPR006143">
    <property type="entry name" value="RND_pump_MFP"/>
</dbReference>
<dbReference type="InterPro" id="IPR058624">
    <property type="entry name" value="MdtA-like_HH"/>
</dbReference>
<dbReference type="Gene3D" id="1.10.287.470">
    <property type="entry name" value="Helix hairpin bin"/>
    <property type="match status" value="1"/>
</dbReference>
<evidence type="ECO:0000259" key="9">
    <source>
        <dbReference type="Pfam" id="PF25917"/>
    </source>
</evidence>
<organism evidence="11 12">
    <name type="scientific">Rhodovibrio salinarum</name>
    <dbReference type="NCBI Taxonomy" id="1087"/>
    <lineage>
        <taxon>Bacteria</taxon>
        <taxon>Pseudomonadati</taxon>
        <taxon>Pseudomonadota</taxon>
        <taxon>Alphaproteobacteria</taxon>
        <taxon>Rhodospirillales</taxon>
        <taxon>Rhodovibrionaceae</taxon>
        <taxon>Rhodovibrio</taxon>
    </lineage>
</organism>
<keyword evidence="5 7" id="KW-0472">Membrane</keyword>
<reference evidence="11" key="1">
    <citation type="submission" date="2017-08" db="EMBL/GenBank/DDBJ databases">
        <authorList>
            <person name="Imhoff J.F."/>
            <person name="Rahn T."/>
            <person name="Kuenzel S."/>
            <person name="Neulinger S.C."/>
        </authorList>
    </citation>
    <scope>NUCLEOTIDE SEQUENCE</scope>
    <source>
        <strain evidence="11">DSM 9154</strain>
    </source>
</reference>
<name>A0A934QJE6_9PROT</name>
<dbReference type="NCBIfam" id="TIGR01730">
    <property type="entry name" value="RND_mfp"/>
    <property type="match status" value="1"/>
</dbReference>
<proteinExistence type="inferred from homology"/>
<dbReference type="Gene3D" id="2.40.50.100">
    <property type="match status" value="1"/>
</dbReference>
<dbReference type="Pfam" id="PF25876">
    <property type="entry name" value="HH_MFP_RND"/>
    <property type="match status" value="1"/>
</dbReference>
<evidence type="ECO:0000256" key="7">
    <source>
        <dbReference type="SAM" id="Phobius"/>
    </source>
</evidence>
<dbReference type="InterPro" id="IPR058625">
    <property type="entry name" value="MdtA-like_BSH"/>
</dbReference>
<comment type="caution">
    <text evidence="11">The sequence shown here is derived from an EMBL/GenBank/DDBJ whole genome shotgun (WGS) entry which is preliminary data.</text>
</comment>
<evidence type="ECO:0000256" key="5">
    <source>
        <dbReference type="ARBA" id="ARBA00023136"/>
    </source>
</evidence>
<accession>A0A934QJE6</accession>
<evidence type="ECO:0000313" key="11">
    <source>
        <dbReference type="EMBL" id="MBK1697984.1"/>
    </source>
</evidence>
<evidence type="ECO:0000256" key="6">
    <source>
        <dbReference type="SAM" id="Coils"/>
    </source>
</evidence>
<evidence type="ECO:0000256" key="4">
    <source>
        <dbReference type="ARBA" id="ARBA00022989"/>
    </source>
</evidence>
<comment type="similarity">
    <text evidence="2">Belongs to the membrane fusion protein (MFP) (TC 8.A.1) family.</text>
</comment>
<protein>
    <submittedName>
        <fullName evidence="11">HlyD family secretion protein</fullName>
    </submittedName>
</protein>
<dbReference type="PANTHER" id="PTHR30367">
    <property type="entry name" value="P-HYDROXYBENZOIC ACID EFFLUX PUMP SUBUNIT AAEA-RELATED"/>
    <property type="match status" value="1"/>
</dbReference>
<dbReference type="InterPro" id="IPR050393">
    <property type="entry name" value="MFP_Efflux_Pump"/>
</dbReference>
<dbReference type="AlphaFoldDB" id="A0A934QJE6"/>
<keyword evidence="3 7" id="KW-0812">Transmembrane</keyword>
<reference evidence="11" key="2">
    <citation type="journal article" date="2020" name="Microorganisms">
        <title>Osmotic Adaptation and Compatible Solute Biosynthesis of Phototrophic Bacteria as Revealed from Genome Analyses.</title>
        <authorList>
            <person name="Imhoff J.F."/>
            <person name="Rahn T."/>
            <person name="Kunzel S."/>
            <person name="Keller A."/>
            <person name="Neulinger S.C."/>
        </authorList>
    </citation>
    <scope>NUCLEOTIDE SEQUENCE</scope>
    <source>
        <strain evidence="11">DSM 9154</strain>
    </source>
</reference>
<comment type="subcellular location">
    <subcellularLocation>
        <location evidence="1">Membrane</location>
        <topology evidence="1">Single-pass membrane protein</topology>
    </subcellularLocation>
</comment>
<feature type="domain" description="Multidrug resistance protein MdtA-like alpha-helical hairpin" evidence="8">
    <location>
        <begin position="88"/>
        <end position="154"/>
    </location>
</feature>
<evidence type="ECO:0000313" key="12">
    <source>
        <dbReference type="Proteomes" id="UP000778970"/>
    </source>
</evidence>
<keyword evidence="4 7" id="KW-1133">Transmembrane helix</keyword>
<feature type="transmembrane region" description="Helical" evidence="7">
    <location>
        <begin position="12"/>
        <end position="29"/>
    </location>
</feature>
<dbReference type="EMBL" id="NRRE01000026">
    <property type="protein sequence ID" value="MBK1697984.1"/>
    <property type="molecule type" value="Genomic_DNA"/>
</dbReference>
<dbReference type="GO" id="GO:0022857">
    <property type="term" value="F:transmembrane transporter activity"/>
    <property type="evidence" value="ECO:0007669"/>
    <property type="project" value="InterPro"/>
</dbReference>
<dbReference type="SUPFAM" id="SSF111369">
    <property type="entry name" value="HlyD-like secretion proteins"/>
    <property type="match status" value="1"/>
</dbReference>
<dbReference type="Proteomes" id="UP000778970">
    <property type="component" value="Unassembled WGS sequence"/>
</dbReference>
<feature type="coiled-coil region" evidence="6">
    <location>
        <begin position="125"/>
        <end position="159"/>
    </location>
</feature>
<keyword evidence="6" id="KW-0175">Coiled coil</keyword>
<dbReference type="Pfam" id="PF25963">
    <property type="entry name" value="Beta-barrel_AAEA"/>
    <property type="match status" value="1"/>
</dbReference>
<dbReference type="Gene3D" id="2.40.30.170">
    <property type="match status" value="1"/>
</dbReference>
<dbReference type="Pfam" id="PF25917">
    <property type="entry name" value="BSH_RND"/>
    <property type="match status" value="1"/>
</dbReference>